<dbReference type="GO" id="GO:0097250">
    <property type="term" value="P:mitochondrial respirasome assembly"/>
    <property type="evidence" value="ECO:0007669"/>
    <property type="project" value="TreeGrafter"/>
</dbReference>
<evidence type="ECO:0000256" key="4">
    <source>
        <dbReference type="ARBA" id="ARBA00023128"/>
    </source>
</evidence>
<dbReference type="GO" id="GO:0031966">
    <property type="term" value="C:mitochondrial membrane"/>
    <property type="evidence" value="ECO:0007669"/>
    <property type="project" value="UniProtKB-SubCell"/>
</dbReference>
<comment type="subcellular location">
    <subcellularLocation>
        <location evidence="1">Mitochondrion membrane</location>
    </subcellularLocation>
</comment>
<reference evidence="6" key="1">
    <citation type="submission" date="2020-04" db="EMBL/GenBank/DDBJ databases">
        <authorList>
            <person name="Alioto T."/>
            <person name="Alioto T."/>
            <person name="Gomez Garrido J."/>
        </authorList>
    </citation>
    <scope>NUCLEOTIDE SEQUENCE</scope>
    <source>
        <strain evidence="6">A484AB</strain>
    </source>
</reference>
<dbReference type="AlphaFoldDB" id="A0A6S7FJ67"/>
<dbReference type="EMBL" id="CACRXK020000015">
    <property type="protein sequence ID" value="CAB3976813.1"/>
    <property type="molecule type" value="Genomic_DNA"/>
</dbReference>
<protein>
    <submittedName>
        <fullName evidence="6">HIG1 domain family member 2A, mitochondrial</fullName>
    </submittedName>
</protein>
<evidence type="ECO:0000256" key="1">
    <source>
        <dbReference type="ARBA" id="ARBA00004325"/>
    </source>
</evidence>
<proteinExistence type="predicted"/>
<keyword evidence="4" id="KW-0496">Mitochondrion</keyword>
<sequence>MKPEEEADDFWFSYRPESSKEKMWRKCKENPFVPFGLAGTVAALTYGLISFQRGNSRTQQHMMRLRVIAQGFTVISVVLGVAIMQWRKPTQDTKNETSKTLR</sequence>
<dbReference type="OrthoDB" id="6604018at2759"/>
<keyword evidence="5" id="KW-0472">Membrane</keyword>
<evidence type="ECO:0000313" key="6">
    <source>
        <dbReference type="EMBL" id="CAB3976813.1"/>
    </source>
</evidence>
<dbReference type="PROSITE" id="PS51503">
    <property type="entry name" value="HIG1"/>
    <property type="match status" value="1"/>
</dbReference>
<evidence type="ECO:0000313" key="7">
    <source>
        <dbReference type="Proteomes" id="UP001152795"/>
    </source>
</evidence>
<dbReference type="Proteomes" id="UP001152795">
    <property type="component" value="Unassembled WGS sequence"/>
</dbReference>
<keyword evidence="2" id="KW-0812">Transmembrane</keyword>
<gene>
    <name evidence="6" type="ORF">PACLA_8A053522</name>
</gene>
<dbReference type="PANTHER" id="PTHR12297:SF3">
    <property type="entry name" value="HIG1 DOMAIN FAMILY MEMBER 1A"/>
    <property type="match status" value="1"/>
</dbReference>
<dbReference type="Pfam" id="PF04588">
    <property type="entry name" value="HIG_1_N"/>
    <property type="match status" value="1"/>
</dbReference>
<dbReference type="InterPro" id="IPR050355">
    <property type="entry name" value="RCF1"/>
</dbReference>
<evidence type="ECO:0000256" key="5">
    <source>
        <dbReference type="ARBA" id="ARBA00023136"/>
    </source>
</evidence>
<name>A0A6S7FJ67_PARCT</name>
<dbReference type="PANTHER" id="PTHR12297">
    <property type="entry name" value="HYPOXIA-INDUCBILE GENE 1 HIG1 -RELATED"/>
    <property type="match status" value="1"/>
</dbReference>
<keyword evidence="7" id="KW-1185">Reference proteome</keyword>
<dbReference type="InterPro" id="IPR007667">
    <property type="entry name" value="Hypoxia_induced_domain"/>
</dbReference>
<keyword evidence="3" id="KW-1133">Transmembrane helix</keyword>
<organism evidence="6 7">
    <name type="scientific">Paramuricea clavata</name>
    <name type="common">Red gorgonian</name>
    <name type="synonym">Violescent sea-whip</name>
    <dbReference type="NCBI Taxonomy" id="317549"/>
    <lineage>
        <taxon>Eukaryota</taxon>
        <taxon>Metazoa</taxon>
        <taxon>Cnidaria</taxon>
        <taxon>Anthozoa</taxon>
        <taxon>Octocorallia</taxon>
        <taxon>Malacalcyonacea</taxon>
        <taxon>Plexauridae</taxon>
        <taxon>Paramuricea</taxon>
    </lineage>
</organism>
<evidence type="ECO:0000256" key="2">
    <source>
        <dbReference type="ARBA" id="ARBA00022692"/>
    </source>
</evidence>
<comment type="caution">
    <text evidence="6">The sequence shown here is derived from an EMBL/GenBank/DDBJ whole genome shotgun (WGS) entry which is preliminary data.</text>
</comment>
<evidence type="ECO:0000256" key="3">
    <source>
        <dbReference type="ARBA" id="ARBA00022989"/>
    </source>
</evidence>
<accession>A0A6S7FJ67</accession>
<dbReference type="Gene3D" id="6.10.140.1320">
    <property type="match status" value="1"/>
</dbReference>